<reference evidence="1 2" key="1">
    <citation type="submission" date="2019-07" db="EMBL/GenBank/DDBJ databases">
        <title>Whole genome shotgun sequence of Microvirga aerophila NBRC 106136.</title>
        <authorList>
            <person name="Hosoyama A."/>
            <person name="Uohara A."/>
            <person name="Ohji S."/>
            <person name="Ichikawa N."/>
        </authorList>
    </citation>
    <scope>NUCLEOTIDE SEQUENCE [LARGE SCALE GENOMIC DNA]</scope>
    <source>
        <strain evidence="1 2">NBRC 106136</strain>
    </source>
</reference>
<accession>A0A512C4G0</accession>
<dbReference type="AlphaFoldDB" id="A0A512C4G0"/>
<organism evidence="1 2">
    <name type="scientific">Microvirga aerophila</name>
    <dbReference type="NCBI Taxonomy" id="670291"/>
    <lineage>
        <taxon>Bacteria</taxon>
        <taxon>Pseudomonadati</taxon>
        <taxon>Pseudomonadota</taxon>
        <taxon>Alphaproteobacteria</taxon>
        <taxon>Hyphomicrobiales</taxon>
        <taxon>Methylobacteriaceae</taxon>
        <taxon>Microvirga</taxon>
    </lineage>
</organism>
<evidence type="ECO:0000313" key="2">
    <source>
        <dbReference type="Proteomes" id="UP000321085"/>
    </source>
</evidence>
<keyword evidence="2" id="KW-1185">Reference proteome</keyword>
<evidence type="ECO:0000313" key="1">
    <source>
        <dbReference type="EMBL" id="GEO19103.1"/>
    </source>
</evidence>
<dbReference type="RefSeq" id="WP_170285203.1">
    <property type="nucleotide sequence ID" value="NZ_BJYU01000324.1"/>
</dbReference>
<gene>
    <name evidence="1" type="ORF">MAE02_67990</name>
</gene>
<proteinExistence type="predicted"/>
<protein>
    <submittedName>
        <fullName evidence="1">Uncharacterized protein</fullName>
    </submittedName>
</protein>
<dbReference type="EMBL" id="BJYU01000324">
    <property type="protein sequence ID" value="GEO19103.1"/>
    <property type="molecule type" value="Genomic_DNA"/>
</dbReference>
<sequence length="56" mass="6322">MVSAIARLYAPSKEPDLLAAFRSTKNQTIQENGFSFTYTYDRGPAIDERLITVTRP</sequence>
<dbReference type="Proteomes" id="UP000321085">
    <property type="component" value="Unassembled WGS sequence"/>
</dbReference>
<comment type="caution">
    <text evidence="1">The sequence shown here is derived from an EMBL/GenBank/DDBJ whole genome shotgun (WGS) entry which is preliminary data.</text>
</comment>
<name>A0A512C4G0_9HYPH</name>